<dbReference type="InterPro" id="IPR001789">
    <property type="entry name" value="Sig_transdc_resp-reg_receiver"/>
</dbReference>
<feature type="compositionally biased region" description="Basic and acidic residues" evidence="6">
    <location>
        <begin position="351"/>
        <end position="363"/>
    </location>
</feature>
<keyword evidence="10" id="KW-1185">Reference proteome</keyword>
<dbReference type="InParanoid" id="A0A2N3NBN2"/>
<dbReference type="Pfam" id="PF00072">
    <property type="entry name" value="Response_reg"/>
    <property type="match status" value="1"/>
</dbReference>
<dbReference type="Gene3D" id="3.30.565.10">
    <property type="entry name" value="Histidine kinase-like ATPase, C-terminal domain"/>
    <property type="match status" value="1"/>
</dbReference>
<dbReference type="PROSITE" id="PS50109">
    <property type="entry name" value="HIS_KIN"/>
    <property type="match status" value="1"/>
</dbReference>
<dbReference type="PANTHER" id="PTHR43047">
    <property type="entry name" value="TWO-COMPONENT HISTIDINE PROTEIN KINASE"/>
    <property type="match status" value="1"/>
</dbReference>
<dbReference type="EC" id="2.7.13.3" evidence="2"/>
<protein>
    <recommendedName>
        <fullName evidence="2">histidine kinase</fullName>
        <ecNumber evidence="2">2.7.13.3</ecNumber>
    </recommendedName>
</protein>
<dbReference type="SUPFAM" id="SSF52172">
    <property type="entry name" value="CheY-like"/>
    <property type="match status" value="1"/>
</dbReference>
<dbReference type="PRINTS" id="PR00344">
    <property type="entry name" value="BCTRLSENSOR"/>
</dbReference>
<evidence type="ECO:0000313" key="9">
    <source>
        <dbReference type="EMBL" id="PKS09844.1"/>
    </source>
</evidence>
<dbReference type="GO" id="GO:0009927">
    <property type="term" value="F:histidine phosphotransfer kinase activity"/>
    <property type="evidence" value="ECO:0007669"/>
    <property type="project" value="TreeGrafter"/>
</dbReference>
<feature type="compositionally biased region" description="Polar residues" evidence="6">
    <location>
        <begin position="339"/>
        <end position="348"/>
    </location>
</feature>
<dbReference type="InterPro" id="IPR003594">
    <property type="entry name" value="HATPase_dom"/>
</dbReference>
<dbReference type="InterPro" id="IPR004358">
    <property type="entry name" value="Sig_transdc_His_kin-like_C"/>
</dbReference>
<comment type="caution">
    <text evidence="9">The sequence shown here is derived from an EMBL/GenBank/DDBJ whole genome shotgun (WGS) entry which is preliminary data.</text>
</comment>
<evidence type="ECO:0000259" key="7">
    <source>
        <dbReference type="PROSITE" id="PS50109"/>
    </source>
</evidence>
<evidence type="ECO:0000313" key="10">
    <source>
        <dbReference type="Proteomes" id="UP000233524"/>
    </source>
</evidence>
<dbReference type="CDD" id="cd17546">
    <property type="entry name" value="REC_hyHK_CKI1_RcsC-like"/>
    <property type="match status" value="1"/>
</dbReference>
<accession>A0A2N3NBN2</accession>
<dbReference type="STRING" id="41688.A0A2N3NBN2"/>
<dbReference type="EMBL" id="NLAX01000010">
    <property type="protein sequence ID" value="PKS09844.1"/>
    <property type="molecule type" value="Genomic_DNA"/>
</dbReference>
<reference evidence="9 10" key="1">
    <citation type="journal article" date="2017" name="G3 (Bethesda)">
        <title>First Draft Genome Sequence of the Pathogenic Fungus Lomentospora prolificans (Formerly Scedosporium prolificans).</title>
        <authorList>
            <person name="Luo R."/>
            <person name="Zimin A."/>
            <person name="Workman R."/>
            <person name="Fan Y."/>
            <person name="Pertea G."/>
            <person name="Grossman N."/>
            <person name="Wear M.P."/>
            <person name="Jia B."/>
            <person name="Miller H."/>
            <person name="Casadevall A."/>
            <person name="Timp W."/>
            <person name="Zhang S.X."/>
            <person name="Salzberg S.L."/>
        </authorList>
    </citation>
    <scope>NUCLEOTIDE SEQUENCE [LARGE SCALE GENOMIC DNA]</scope>
    <source>
        <strain evidence="9 10">JHH-5317</strain>
    </source>
</reference>
<evidence type="ECO:0000256" key="6">
    <source>
        <dbReference type="SAM" id="MobiDB-lite"/>
    </source>
</evidence>
<dbReference type="InterPro" id="IPR036890">
    <property type="entry name" value="HATPase_C_sf"/>
</dbReference>
<dbReference type="InterPro" id="IPR011006">
    <property type="entry name" value="CheY-like_superfamily"/>
</dbReference>
<name>A0A2N3NBN2_9PEZI</name>
<organism evidence="9 10">
    <name type="scientific">Lomentospora prolificans</name>
    <dbReference type="NCBI Taxonomy" id="41688"/>
    <lineage>
        <taxon>Eukaryota</taxon>
        <taxon>Fungi</taxon>
        <taxon>Dikarya</taxon>
        <taxon>Ascomycota</taxon>
        <taxon>Pezizomycotina</taxon>
        <taxon>Sordariomycetes</taxon>
        <taxon>Hypocreomycetidae</taxon>
        <taxon>Microascales</taxon>
        <taxon>Microascaceae</taxon>
        <taxon>Lomentospora</taxon>
    </lineage>
</organism>
<gene>
    <name evidence="9" type="ORF">jhhlp_004467</name>
</gene>
<sequence>MRFTVEDSGIGMTDEVKRKLFQPFSQGNASTARQFGGTGLGLSIWKNLLGLMHGCIDLQSVPGRGTVAKFWIPFQKPSARGCGPTTIDGFSNRLQWETSVICNMSGDGRLLKAPLSSGKSRDRALPMLKQNGQTAPGHSIVAPSINEDELSMSERAKIHVPVVGISKLPRFLRVDVLPGLRRVPDLNSSAINQRIATKFVTTLGFRVAAVWNGREALEYVRKAKDGITSKPDIILMDFRCQSLTVISAHTSPFKSYIKNIPILAMTASALQGDPEKCTRAVMDDYLSKPVVCTTLERSSSSGVLRRVWIQRWLWVEGATGHGREQNTGGVTGIREQKRQSWNGGSFTRKTGKSEQPKEVDIAHHPQKGVQRPNNPLARTGVAEDLTCNTPQH</sequence>
<dbReference type="InterPro" id="IPR005467">
    <property type="entry name" value="His_kinase_dom"/>
</dbReference>
<dbReference type="AlphaFoldDB" id="A0A2N3NBN2"/>
<evidence type="ECO:0000256" key="5">
    <source>
        <dbReference type="PROSITE-ProRule" id="PRU00169"/>
    </source>
</evidence>
<dbReference type="PROSITE" id="PS50110">
    <property type="entry name" value="RESPONSE_REGULATORY"/>
    <property type="match status" value="1"/>
</dbReference>
<dbReference type="Pfam" id="PF02518">
    <property type="entry name" value="HATPase_c"/>
    <property type="match status" value="1"/>
</dbReference>
<comment type="catalytic activity">
    <reaction evidence="1">
        <text>ATP + protein L-histidine = ADP + protein N-phospho-L-histidine.</text>
        <dbReference type="EC" id="2.7.13.3"/>
    </reaction>
</comment>
<keyword evidence="5" id="KW-0597">Phosphoprotein</keyword>
<keyword evidence="3" id="KW-0808">Transferase</keyword>
<evidence type="ECO:0000256" key="2">
    <source>
        <dbReference type="ARBA" id="ARBA00012438"/>
    </source>
</evidence>
<dbReference type="VEuPathDB" id="FungiDB:jhhlp_004467"/>
<evidence type="ECO:0000256" key="4">
    <source>
        <dbReference type="ARBA" id="ARBA00022777"/>
    </source>
</evidence>
<dbReference type="Proteomes" id="UP000233524">
    <property type="component" value="Unassembled WGS sequence"/>
</dbReference>
<feature type="domain" description="Histidine kinase" evidence="7">
    <location>
        <begin position="1"/>
        <end position="76"/>
    </location>
</feature>
<evidence type="ECO:0000256" key="3">
    <source>
        <dbReference type="ARBA" id="ARBA00022679"/>
    </source>
</evidence>
<feature type="modified residue" description="4-aspartylphosphate" evidence="5">
    <location>
        <position position="237"/>
    </location>
</feature>
<dbReference type="GO" id="GO:0005886">
    <property type="term" value="C:plasma membrane"/>
    <property type="evidence" value="ECO:0007669"/>
    <property type="project" value="TreeGrafter"/>
</dbReference>
<feature type="domain" description="Response regulatory" evidence="8">
    <location>
        <begin position="182"/>
        <end position="303"/>
    </location>
</feature>
<feature type="region of interest" description="Disordered" evidence="6">
    <location>
        <begin position="320"/>
        <end position="392"/>
    </location>
</feature>
<dbReference type="PANTHER" id="PTHR43047:SF74">
    <property type="entry name" value="HISTIDINE KINASE-RELATED"/>
    <property type="match status" value="1"/>
</dbReference>
<dbReference type="GO" id="GO:0000155">
    <property type="term" value="F:phosphorelay sensor kinase activity"/>
    <property type="evidence" value="ECO:0007669"/>
    <property type="project" value="TreeGrafter"/>
</dbReference>
<dbReference type="SUPFAM" id="SSF55874">
    <property type="entry name" value="ATPase domain of HSP90 chaperone/DNA topoisomerase II/histidine kinase"/>
    <property type="match status" value="1"/>
</dbReference>
<keyword evidence="4" id="KW-0418">Kinase</keyword>
<evidence type="ECO:0000259" key="8">
    <source>
        <dbReference type="PROSITE" id="PS50110"/>
    </source>
</evidence>
<dbReference type="Gene3D" id="3.40.50.2300">
    <property type="match status" value="1"/>
</dbReference>
<dbReference type="OrthoDB" id="60033at2759"/>
<proteinExistence type="predicted"/>
<evidence type="ECO:0000256" key="1">
    <source>
        <dbReference type="ARBA" id="ARBA00000085"/>
    </source>
</evidence>